<dbReference type="InterPro" id="IPR003594">
    <property type="entry name" value="HATPase_dom"/>
</dbReference>
<dbReference type="GO" id="GO:0030295">
    <property type="term" value="F:protein kinase activator activity"/>
    <property type="evidence" value="ECO:0007669"/>
    <property type="project" value="TreeGrafter"/>
</dbReference>
<name>A0A848G362_9RHOO</name>
<sequence>MSAPPPAPLHATSETGDPPPRQAASLRRLRIAVWAAFALLVGIIIIVSVSLIRYDREQALRRADSELLSLTRVLEEHVARCFGETEAAVSEIAAQVARQGSIDSLGEAALQSLLRQRAANLPEAEFLFVEREDGSLAADSSPPDRQGVEPREGALHTPAMPHQLSEGVDIGSPLKSPLSGRWITPLTRQIFDASGKYLGTAGAAISHPYFEGVYKELQLAQKDTIMILHVNRASLLIHHPPADALIGSSVAGSPAISLDLRQRSSIVTATLPGGPEERITAYRRLADRPLIVSTSRPVADALADYHAHRERIITAAGVMTTLLAALALLLHQDTRRRDADRQTLAELNASLEERVRRRTEELEHSNRELLNFSYSVSHDLRAPLRAINGFSHALEEDYGQKIDDTGREYLARLRKASLRMGELIDELQKLASVSRHTLRIEQTDVSAIAQDILDDLAAVNQGRHVQAHVEPGLTADADPTLIRNALENLLGNAWKFTRDSHPPIIHVGGRPHGAEKLFYVTDNGIGFDMEHANKLFQPFQQLHKREGFEGSGIGLASVRRIIERHGGTVWAESSPGAGTTMFFTLPRSPALVRRPREKLQG</sequence>
<feature type="region of interest" description="Disordered" evidence="7">
    <location>
        <begin position="133"/>
        <end position="155"/>
    </location>
</feature>
<dbReference type="InterPro" id="IPR003661">
    <property type="entry name" value="HisK_dim/P_dom"/>
</dbReference>
<dbReference type="InterPro" id="IPR004358">
    <property type="entry name" value="Sig_transdc_His_kin-like_C"/>
</dbReference>
<comment type="subcellular location">
    <subcellularLocation>
        <location evidence="2">Cell inner membrane</location>
        <topology evidence="2">Multi-pass membrane protein</topology>
    </subcellularLocation>
</comment>
<keyword evidence="6" id="KW-0418">Kinase</keyword>
<keyword evidence="5" id="KW-0808">Transferase</keyword>
<dbReference type="GO" id="GO:0005886">
    <property type="term" value="C:plasma membrane"/>
    <property type="evidence" value="ECO:0007669"/>
    <property type="project" value="UniProtKB-SubCell"/>
</dbReference>
<keyword evidence="8" id="KW-0472">Membrane</keyword>
<dbReference type="RefSeq" id="WP_169143781.1">
    <property type="nucleotide sequence ID" value="NZ_JABBGA010000001.1"/>
</dbReference>
<accession>A0A848G362</accession>
<keyword evidence="8" id="KW-0812">Transmembrane</keyword>
<dbReference type="PANTHER" id="PTHR42878:SF15">
    <property type="entry name" value="BACTERIOPHYTOCHROME"/>
    <property type="match status" value="1"/>
</dbReference>
<protein>
    <recommendedName>
        <fullName evidence="3">histidine kinase</fullName>
        <ecNumber evidence="3">2.7.13.3</ecNumber>
    </recommendedName>
</protein>
<evidence type="ECO:0000256" key="4">
    <source>
        <dbReference type="ARBA" id="ARBA00022553"/>
    </source>
</evidence>
<dbReference type="InterPro" id="IPR036890">
    <property type="entry name" value="HATPase_C_sf"/>
</dbReference>
<evidence type="ECO:0000256" key="6">
    <source>
        <dbReference type="ARBA" id="ARBA00022777"/>
    </source>
</evidence>
<dbReference type="SMART" id="SM00387">
    <property type="entry name" value="HATPase_c"/>
    <property type="match status" value="1"/>
</dbReference>
<dbReference type="Pfam" id="PF02518">
    <property type="entry name" value="HATPase_c"/>
    <property type="match status" value="1"/>
</dbReference>
<dbReference type="FunFam" id="3.30.565.10:FF:000006">
    <property type="entry name" value="Sensor histidine kinase WalK"/>
    <property type="match status" value="1"/>
</dbReference>
<dbReference type="InterPro" id="IPR005467">
    <property type="entry name" value="His_kinase_dom"/>
</dbReference>
<dbReference type="Gene3D" id="3.30.450.20">
    <property type="entry name" value="PAS domain"/>
    <property type="match status" value="2"/>
</dbReference>
<evidence type="ECO:0000256" key="7">
    <source>
        <dbReference type="SAM" id="MobiDB-lite"/>
    </source>
</evidence>
<dbReference type="SUPFAM" id="SSF47384">
    <property type="entry name" value="Homodimeric domain of signal transducing histidine kinase"/>
    <property type="match status" value="1"/>
</dbReference>
<dbReference type="PANTHER" id="PTHR42878">
    <property type="entry name" value="TWO-COMPONENT HISTIDINE KINASE"/>
    <property type="match status" value="1"/>
</dbReference>
<evidence type="ECO:0000313" key="11">
    <source>
        <dbReference type="Proteomes" id="UP000580043"/>
    </source>
</evidence>
<gene>
    <name evidence="10" type="ORF">HHL15_00030</name>
</gene>
<evidence type="ECO:0000256" key="3">
    <source>
        <dbReference type="ARBA" id="ARBA00012438"/>
    </source>
</evidence>
<dbReference type="InterPro" id="IPR050351">
    <property type="entry name" value="BphY/WalK/GraS-like"/>
</dbReference>
<comment type="catalytic activity">
    <reaction evidence="1">
        <text>ATP + protein L-histidine = ADP + protein N-phospho-L-histidine.</text>
        <dbReference type="EC" id="2.7.13.3"/>
    </reaction>
</comment>
<dbReference type="Gene3D" id="3.30.565.10">
    <property type="entry name" value="Histidine kinase-like ATPase, C-terminal domain"/>
    <property type="match status" value="1"/>
</dbReference>
<keyword evidence="8" id="KW-1133">Transmembrane helix</keyword>
<dbReference type="SMART" id="SM00388">
    <property type="entry name" value="HisKA"/>
    <property type="match status" value="1"/>
</dbReference>
<dbReference type="GO" id="GO:0007234">
    <property type="term" value="P:osmosensory signaling via phosphorelay pathway"/>
    <property type="evidence" value="ECO:0007669"/>
    <property type="project" value="TreeGrafter"/>
</dbReference>
<dbReference type="EC" id="2.7.13.3" evidence="3"/>
<evidence type="ECO:0000256" key="2">
    <source>
        <dbReference type="ARBA" id="ARBA00004429"/>
    </source>
</evidence>
<dbReference type="EMBL" id="JABBGA010000001">
    <property type="protein sequence ID" value="NML24121.1"/>
    <property type="molecule type" value="Genomic_DNA"/>
</dbReference>
<reference evidence="10 11" key="1">
    <citation type="submission" date="2020-04" db="EMBL/GenBank/DDBJ databases">
        <title>Zoogloea sp. G-4-1-14 isolated from soil.</title>
        <authorList>
            <person name="Dahal R.H."/>
        </authorList>
    </citation>
    <scope>NUCLEOTIDE SEQUENCE [LARGE SCALE GENOMIC DNA]</scope>
    <source>
        <strain evidence="10 11">G-4-1-14</strain>
    </source>
</reference>
<keyword evidence="4" id="KW-0597">Phosphoprotein</keyword>
<dbReference type="PROSITE" id="PS50109">
    <property type="entry name" value="HIS_KIN"/>
    <property type="match status" value="1"/>
</dbReference>
<evidence type="ECO:0000256" key="5">
    <source>
        <dbReference type="ARBA" id="ARBA00022679"/>
    </source>
</evidence>
<feature type="transmembrane region" description="Helical" evidence="8">
    <location>
        <begin position="31"/>
        <end position="52"/>
    </location>
</feature>
<keyword evidence="11" id="KW-1185">Reference proteome</keyword>
<dbReference type="InterPro" id="IPR036097">
    <property type="entry name" value="HisK_dim/P_sf"/>
</dbReference>
<evidence type="ECO:0000256" key="8">
    <source>
        <dbReference type="SAM" id="Phobius"/>
    </source>
</evidence>
<dbReference type="CDD" id="cd18773">
    <property type="entry name" value="PDC1_HK_sensor"/>
    <property type="match status" value="1"/>
</dbReference>
<dbReference type="SUPFAM" id="SSF55874">
    <property type="entry name" value="ATPase domain of HSP90 chaperone/DNA topoisomerase II/histidine kinase"/>
    <property type="match status" value="1"/>
</dbReference>
<evidence type="ECO:0000256" key="1">
    <source>
        <dbReference type="ARBA" id="ARBA00000085"/>
    </source>
</evidence>
<dbReference type="CDD" id="cd12915">
    <property type="entry name" value="PDC2_DGC_like"/>
    <property type="match status" value="1"/>
</dbReference>
<dbReference type="CDD" id="cd00082">
    <property type="entry name" value="HisKA"/>
    <property type="match status" value="1"/>
</dbReference>
<comment type="caution">
    <text evidence="10">The sequence shown here is derived from an EMBL/GenBank/DDBJ whole genome shotgun (WGS) entry which is preliminary data.</text>
</comment>
<dbReference type="AlphaFoldDB" id="A0A848G362"/>
<dbReference type="GO" id="GO:0000156">
    <property type="term" value="F:phosphorelay response regulator activity"/>
    <property type="evidence" value="ECO:0007669"/>
    <property type="project" value="TreeGrafter"/>
</dbReference>
<dbReference type="FunFam" id="1.10.287.130:FF:000070">
    <property type="entry name" value="Histidine kinase sensor protein"/>
    <property type="match status" value="1"/>
</dbReference>
<feature type="transmembrane region" description="Helical" evidence="8">
    <location>
        <begin position="312"/>
        <end position="331"/>
    </location>
</feature>
<dbReference type="Proteomes" id="UP000580043">
    <property type="component" value="Unassembled WGS sequence"/>
</dbReference>
<evidence type="ECO:0000259" key="9">
    <source>
        <dbReference type="PROSITE" id="PS50109"/>
    </source>
</evidence>
<feature type="region of interest" description="Disordered" evidence="7">
    <location>
        <begin position="1"/>
        <end position="22"/>
    </location>
</feature>
<feature type="domain" description="Histidine kinase" evidence="9">
    <location>
        <begin position="375"/>
        <end position="589"/>
    </location>
</feature>
<dbReference type="Gene3D" id="1.10.287.130">
    <property type="match status" value="1"/>
</dbReference>
<dbReference type="Pfam" id="PF00512">
    <property type="entry name" value="HisKA"/>
    <property type="match status" value="1"/>
</dbReference>
<proteinExistence type="predicted"/>
<dbReference type="PRINTS" id="PR00344">
    <property type="entry name" value="BCTRLSENSOR"/>
</dbReference>
<dbReference type="GO" id="GO:0000155">
    <property type="term" value="F:phosphorelay sensor kinase activity"/>
    <property type="evidence" value="ECO:0007669"/>
    <property type="project" value="InterPro"/>
</dbReference>
<organism evidence="10 11">
    <name type="scientific">Zoogloea dura</name>
    <dbReference type="NCBI Taxonomy" id="2728840"/>
    <lineage>
        <taxon>Bacteria</taxon>
        <taxon>Pseudomonadati</taxon>
        <taxon>Pseudomonadota</taxon>
        <taxon>Betaproteobacteria</taxon>
        <taxon>Rhodocyclales</taxon>
        <taxon>Zoogloeaceae</taxon>
        <taxon>Zoogloea</taxon>
    </lineage>
</organism>
<evidence type="ECO:0000313" key="10">
    <source>
        <dbReference type="EMBL" id="NML24121.1"/>
    </source>
</evidence>